<name>A0A9D7S8X0_9BACT</name>
<evidence type="ECO:0000313" key="2">
    <source>
        <dbReference type="EMBL" id="MBK9718127.1"/>
    </source>
</evidence>
<protein>
    <recommendedName>
        <fullName evidence="4">Lipoprotein</fullName>
    </recommendedName>
</protein>
<reference evidence="2 3" key="1">
    <citation type="submission" date="2020-10" db="EMBL/GenBank/DDBJ databases">
        <title>Connecting structure to function with the recovery of over 1000 high-quality activated sludge metagenome-assembled genomes encoding full-length rRNA genes using long-read sequencing.</title>
        <authorList>
            <person name="Singleton C.M."/>
            <person name="Petriglieri F."/>
            <person name="Kristensen J.M."/>
            <person name="Kirkegaard R.H."/>
            <person name="Michaelsen T.Y."/>
            <person name="Andersen M.H."/>
            <person name="Karst S.M."/>
            <person name="Dueholm M.S."/>
            <person name="Nielsen P.H."/>
            <person name="Albertsen M."/>
        </authorList>
    </citation>
    <scope>NUCLEOTIDE SEQUENCE [LARGE SCALE GENOMIC DNA]</scope>
    <source>
        <strain evidence="2">Ribe_18-Q3-R11-54_BAT3C.373</strain>
    </source>
</reference>
<dbReference type="PROSITE" id="PS51257">
    <property type="entry name" value="PROKAR_LIPOPROTEIN"/>
    <property type="match status" value="1"/>
</dbReference>
<evidence type="ECO:0000256" key="1">
    <source>
        <dbReference type="SAM" id="Coils"/>
    </source>
</evidence>
<evidence type="ECO:0008006" key="4">
    <source>
        <dbReference type="Google" id="ProtNLM"/>
    </source>
</evidence>
<dbReference type="AlphaFoldDB" id="A0A9D7S8X0"/>
<organism evidence="2 3">
    <name type="scientific">Candidatus Defluviibacterium haderslevense</name>
    <dbReference type="NCBI Taxonomy" id="2981993"/>
    <lineage>
        <taxon>Bacteria</taxon>
        <taxon>Pseudomonadati</taxon>
        <taxon>Bacteroidota</taxon>
        <taxon>Saprospiria</taxon>
        <taxon>Saprospirales</taxon>
        <taxon>Saprospiraceae</taxon>
        <taxon>Candidatus Defluviibacterium</taxon>
    </lineage>
</organism>
<proteinExistence type="predicted"/>
<keyword evidence="1" id="KW-0175">Coiled coil</keyword>
<gene>
    <name evidence="2" type="ORF">IPO85_11560</name>
</gene>
<accession>A0A9D7S8X0</accession>
<comment type="caution">
    <text evidence="2">The sequence shown here is derived from an EMBL/GenBank/DDBJ whole genome shotgun (WGS) entry which is preliminary data.</text>
</comment>
<dbReference type="EMBL" id="JADKFW010000007">
    <property type="protein sequence ID" value="MBK9718127.1"/>
    <property type="molecule type" value="Genomic_DNA"/>
</dbReference>
<sequence length="148" mass="17013">MKNLFLLVILSVAGIASISILSSCNSPAEKVENAQDKVAEANKDLEQANQEYLMDIDKYRRETNEKIAANEKIIADFNSRIEMQKANAKEDYKMKVAELEQKNTDLKKKMDDYKESGKEKWEAFKVEFNSDMQKLGDAFKNFTTDNKK</sequence>
<dbReference type="Proteomes" id="UP000808349">
    <property type="component" value="Unassembled WGS sequence"/>
</dbReference>
<feature type="coiled-coil region" evidence="1">
    <location>
        <begin position="28"/>
        <end position="62"/>
    </location>
</feature>
<evidence type="ECO:0000313" key="3">
    <source>
        <dbReference type="Proteomes" id="UP000808349"/>
    </source>
</evidence>
<feature type="coiled-coil region" evidence="1">
    <location>
        <begin position="89"/>
        <end position="116"/>
    </location>
</feature>